<evidence type="ECO:0000256" key="2">
    <source>
        <dbReference type="ARBA" id="ARBA00022692"/>
    </source>
</evidence>
<keyword evidence="2 5" id="KW-0812">Transmembrane</keyword>
<evidence type="ECO:0000256" key="4">
    <source>
        <dbReference type="ARBA" id="ARBA00023136"/>
    </source>
</evidence>
<dbReference type="Pfam" id="PF04357">
    <property type="entry name" value="TamB"/>
    <property type="match status" value="1"/>
</dbReference>
<dbReference type="GO" id="GO:0009306">
    <property type="term" value="P:protein secretion"/>
    <property type="evidence" value="ECO:0007669"/>
    <property type="project" value="InterPro"/>
</dbReference>
<protein>
    <recommendedName>
        <fullName evidence="6">Translocation and assembly module TamB C-terminal domain-containing protein</fullName>
    </recommendedName>
</protein>
<feature type="transmembrane region" description="Helical" evidence="5">
    <location>
        <begin position="23"/>
        <end position="42"/>
    </location>
</feature>
<dbReference type="Proteomes" id="UP000094256">
    <property type="component" value="Chromosome"/>
</dbReference>
<dbReference type="KEGG" id="span:AWL63_13295"/>
<proteinExistence type="predicted"/>
<evidence type="ECO:0000313" key="7">
    <source>
        <dbReference type="EMBL" id="AOH84793.1"/>
    </source>
</evidence>
<dbReference type="STRING" id="1560345.AWL63_13295"/>
<dbReference type="GO" id="GO:0005886">
    <property type="term" value="C:plasma membrane"/>
    <property type="evidence" value="ECO:0007669"/>
    <property type="project" value="InterPro"/>
</dbReference>
<evidence type="ECO:0000313" key="8">
    <source>
        <dbReference type="Proteomes" id="UP000094256"/>
    </source>
</evidence>
<gene>
    <name evidence="7" type="ORF">AWL63_13295</name>
</gene>
<evidence type="ECO:0000259" key="6">
    <source>
        <dbReference type="Pfam" id="PF04357"/>
    </source>
</evidence>
<dbReference type="EMBL" id="CP014168">
    <property type="protein sequence ID" value="AOH84793.1"/>
    <property type="molecule type" value="Genomic_DNA"/>
</dbReference>
<dbReference type="PANTHER" id="PTHR36985:SF1">
    <property type="entry name" value="TRANSLOCATION AND ASSEMBLY MODULE SUBUNIT TAMB"/>
    <property type="match status" value="1"/>
</dbReference>
<dbReference type="PANTHER" id="PTHR36985">
    <property type="entry name" value="TRANSLOCATION AND ASSEMBLY MODULE SUBUNIT TAMB"/>
    <property type="match status" value="1"/>
</dbReference>
<keyword evidence="8" id="KW-1185">Reference proteome</keyword>
<feature type="domain" description="Translocation and assembly module TamB C-terminal" evidence="6">
    <location>
        <begin position="1069"/>
        <end position="1418"/>
    </location>
</feature>
<dbReference type="GO" id="GO:0097347">
    <property type="term" value="C:TAM protein secretion complex"/>
    <property type="evidence" value="ECO:0007669"/>
    <property type="project" value="TreeGrafter"/>
</dbReference>
<comment type="subcellular location">
    <subcellularLocation>
        <location evidence="1">Membrane</location>
        <topology evidence="1">Single-pass membrane protein</topology>
    </subcellularLocation>
</comment>
<accession>A0A1B3ZBI4</accession>
<keyword evidence="3 5" id="KW-1133">Transmembrane helix</keyword>
<organism evidence="7 8">
    <name type="scientific">Sphingomonas panacis</name>
    <dbReference type="NCBI Taxonomy" id="1560345"/>
    <lineage>
        <taxon>Bacteria</taxon>
        <taxon>Pseudomonadati</taxon>
        <taxon>Pseudomonadota</taxon>
        <taxon>Alphaproteobacteria</taxon>
        <taxon>Sphingomonadales</taxon>
        <taxon>Sphingomonadaceae</taxon>
        <taxon>Sphingomonas</taxon>
    </lineage>
</organism>
<name>A0A1B3ZBI4_9SPHN</name>
<sequence>MASEAPDQIVIARAPLWQRIAKWVGLALAVLALLVVALVFGINTQPGRRFLANTIGGYTLASGLNVTVGRIDGSIYGAMVLRDVRVRDQQGVFLTSPAIAVDWRPFAFVNNHADVKSATAQLITMTRMPVMKPTPTDPNAPTLPSMDIDVGRLKIDRFVMQKPVTGQAHIIAIDGLAHIADRRAQVTANVAALAGQGIAGGDRLAVKLDAVPDDNKLDIDAKLAAPAGGVVATIGKLTAPLDLTIGGTGSWKAWNGRIAGTLGGASLADLTLTANDGTFKLRGNAHPGLYPSGAPKDAATPVNPVARLTAPQLDIALDAVMNKRVVDTKLTLRSAALALAGQGRLDLAASRFGQLKVDAKLLTPGAIAPNLNGRDVVASVVLDGPFATPTVNYVVQGASIGFGAIRVDNVYASGLATVDAKHILIPVNARASRVVGLNAAAGGLLQNVAINGSFAISGDKVLSDNLRIRSSKIDATALVVADLSSGTYRGALNGKVNNYRIEGFGIVSLATDAKLVTAPKGGFGITGHVVARTSQIFNEGARNFLGGNAIVKADVGYDPTGIITFRNLKLAAPDFSVTRGEGRYDPAGPLLVNADAYSKQYGPLTARVTGTVAKPVVLLRAPRPGVGVGLVNLEAQVRGTGSAYAIVAKGGTNYGPFTADVVAATAPTLTVDIRRVQFAGVVASGKVQQLKAGPFSGRVQFAGAGIAGAAVLGAQGSVQRADIAATATNAKIPGATAFTIGRAIIKAQAILYPKAPQIIADAQIGNLRYGEAVITAARAKVNYAGGAGTAQFLANGSSGVPFRLAANAKLSPKLWLAALQGQANGIDFKTVNPARIAIDGSNYALQPTRIDFGGAGGGSARIAGSYGKGMTVQARLDRMDLSMVNALVPNLGLGGTATGGLDFSQPTGTSFPQATARLNIANFTRSSLATVSEPVGIVFVGKLLPDGGDARAIITRGGTTVGRMVATLRPLGSSSGSWTTRLMSAPLAGGIRYNGPSAVLFSLAGLADQQLSGPVAVAADFSGRVSAPQLNGLIRADNLTYDNDTYGTRLTNMKIAGRFTNDRLEITQMSAKAGDGTVQAQGSVGFAADSGFPINIQATLDKAQLAKSDALGATASGTIKITNSKAAGGKITGDIRIPNARYEIVTQGQAEVLELTGVRRKSDLVKAGAAGQAPPAAAPVGLFQLDIRVRAADQLFVSGMGLESEWSTDMRVTGSSANPKIVGNATIVRGTYTFSGKRFDIDRGIVRFNGGALSDPQLDISATTTVDTVSAIIAIGGTGQHPQITFTSTPTLPQDEVLSRLLFGTSVTDLSATEAIQLAAALNSLRGGGGGLNPLGKLRSATGFDRLRIVGGDKATGQGTSLAAGKYITKNIYVEIITDARGFTATQLEIALTKGLSALSQAGTFGGSNVSVRYKRDF</sequence>
<dbReference type="InterPro" id="IPR007452">
    <property type="entry name" value="TamB_C"/>
</dbReference>
<reference evidence="7 8" key="1">
    <citation type="submission" date="2016-01" db="EMBL/GenBank/DDBJ databases">
        <title>Complete genome and mega plasmid sequence of Sphingomonas panacis DCY99 elicits systemic resistance in rice to Xanthomonas oryzae.</title>
        <authorList>
            <person name="Kim Y.J."/>
            <person name="Yang D.C."/>
            <person name="Sing P."/>
        </authorList>
    </citation>
    <scope>NUCLEOTIDE SEQUENCE [LARGE SCALE GENOMIC DNA]</scope>
    <source>
        <strain evidence="7 8">DCY99</strain>
    </source>
</reference>
<keyword evidence="4 5" id="KW-0472">Membrane</keyword>
<dbReference type="OrthoDB" id="7784409at2"/>
<dbReference type="RefSeq" id="WP_069205345.1">
    <property type="nucleotide sequence ID" value="NZ_CP014168.1"/>
</dbReference>
<evidence type="ECO:0000256" key="5">
    <source>
        <dbReference type="SAM" id="Phobius"/>
    </source>
</evidence>
<evidence type="ECO:0000256" key="1">
    <source>
        <dbReference type="ARBA" id="ARBA00004167"/>
    </source>
</evidence>
<evidence type="ECO:0000256" key="3">
    <source>
        <dbReference type="ARBA" id="ARBA00022989"/>
    </source>
</evidence>